<feature type="domain" description="Type II secretion system protein GspF" evidence="7">
    <location>
        <begin position="102"/>
        <end position="225"/>
    </location>
</feature>
<keyword evidence="4 6" id="KW-1133">Transmembrane helix</keyword>
<evidence type="ECO:0000256" key="2">
    <source>
        <dbReference type="ARBA" id="ARBA00022475"/>
    </source>
</evidence>
<evidence type="ECO:0000259" key="7">
    <source>
        <dbReference type="Pfam" id="PF00482"/>
    </source>
</evidence>
<keyword evidence="5 6" id="KW-0472">Membrane</keyword>
<evidence type="ECO:0000256" key="4">
    <source>
        <dbReference type="ARBA" id="ARBA00022989"/>
    </source>
</evidence>
<comment type="subcellular location">
    <subcellularLocation>
        <location evidence="1">Cell membrane</location>
        <topology evidence="1">Multi-pass membrane protein</topology>
    </subcellularLocation>
</comment>
<keyword evidence="9" id="KW-1185">Reference proteome</keyword>
<dbReference type="OrthoDB" id="597333at2"/>
<feature type="transmembrane region" description="Helical" evidence="6">
    <location>
        <begin position="239"/>
        <end position="260"/>
    </location>
</feature>
<evidence type="ECO:0000256" key="3">
    <source>
        <dbReference type="ARBA" id="ARBA00022692"/>
    </source>
</evidence>
<dbReference type="EMBL" id="CP030032">
    <property type="protein sequence ID" value="AWV87923.1"/>
    <property type="molecule type" value="Genomic_DNA"/>
</dbReference>
<dbReference type="PANTHER" id="PTHR35007">
    <property type="entry name" value="INTEGRAL MEMBRANE PROTEIN-RELATED"/>
    <property type="match status" value="1"/>
</dbReference>
<dbReference type="KEGG" id="bsed:DN745_00695"/>
<organism evidence="8 9">
    <name type="scientific">Bradymonas sediminis</name>
    <dbReference type="NCBI Taxonomy" id="1548548"/>
    <lineage>
        <taxon>Bacteria</taxon>
        <taxon>Deltaproteobacteria</taxon>
        <taxon>Bradymonadales</taxon>
        <taxon>Bradymonadaceae</taxon>
        <taxon>Bradymonas</taxon>
    </lineage>
</organism>
<dbReference type="Proteomes" id="UP000249799">
    <property type="component" value="Chromosome"/>
</dbReference>
<evidence type="ECO:0000256" key="1">
    <source>
        <dbReference type="ARBA" id="ARBA00004651"/>
    </source>
</evidence>
<sequence length="267" mass="29290">MAVIGGGDWVAGRVAQERGVYERIVGKELYRLFLNVTPQEFVLIHIFITLAGAGIGVLALGGVIGGVGGLVAGFFAPRLWLKREWSARIRQIDEQIEEAMIYMANSFKANPSLPEAMADVTTAMPAPISQELQVMLREYKLGTPLDDCLIRLQQRMPARNLELAISALLVGRTVGGDIPKILEDIGSTIRESYRLERVIDTQTAQGKMQAWVMGSMPAIVVTVFYLMDPELIGPLFNTLTGYLILSVAIVLNIIGVILILKIVNIRV</sequence>
<accession>A0A2Z4FG73</accession>
<dbReference type="AlphaFoldDB" id="A0A2Z4FG73"/>
<protein>
    <recommendedName>
        <fullName evidence="7">Type II secretion system protein GspF domain-containing protein</fullName>
    </recommendedName>
</protein>
<evidence type="ECO:0000256" key="5">
    <source>
        <dbReference type="ARBA" id="ARBA00023136"/>
    </source>
</evidence>
<keyword evidence="2" id="KW-1003">Cell membrane</keyword>
<dbReference type="Gene3D" id="1.20.81.30">
    <property type="entry name" value="Type II secretion system (T2SS), domain F"/>
    <property type="match status" value="1"/>
</dbReference>
<reference evidence="8 9" key="1">
    <citation type="submission" date="2018-06" db="EMBL/GenBank/DDBJ databases">
        <title>Lujinxingia sediminis gen. nov. sp. nov., a new facultative anaerobic member of the class Deltaproteobacteria, and proposal of Lujinxingaceae fam. nov.</title>
        <authorList>
            <person name="Guo L.-Y."/>
            <person name="Li C.-M."/>
            <person name="Wang S."/>
            <person name="Du Z.-J."/>
        </authorList>
    </citation>
    <scope>NUCLEOTIDE SEQUENCE [LARGE SCALE GENOMIC DNA]</scope>
    <source>
        <strain evidence="8 9">FA350</strain>
    </source>
</reference>
<dbReference type="GO" id="GO:0005886">
    <property type="term" value="C:plasma membrane"/>
    <property type="evidence" value="ECO:0007669"/>
    <property type="project" value="UniProtKB-SubCell"/>
</dbReference>
<keyword evidence="3 6" id="KW-0812">Transmembrane</keyword>
<name>A0A2Z4FG73_9DELT</name>
<dbReference type="InterPro" id="IPR018076">
    <property type="entry name" value="T2SS_GspF_dom"/>
</dbReference>
<evidence type="ECO:0000313" key="8">
    <source>
        <dbReference type="EMBL" id="AWV87923.1"/>
    </source>
</evidence>
<gene>
    <name evidence="8" type="ORF">DN745_00695</name>
</gene>
<dbReference type="Pfam" id="PF00482">
    <property type="entry name" value="T2SSF"/>
    <property type="match status" value="1"/>
</dbReference>
<proteinExistence type="predicted"/>
<evidence type="ECO:0000313" key="9">
    <source>
        <dbReference type="Proteomes" id="UP000249799"/>
    </source>
</evidence>
<feature type="transmembrane region" description="Helical" evidence="6">
    <location>
        <begin position="42"/>
        <end position="75"/>
    </location>
</feature>
<evidence type="ECO:0000256" key="6">
    <source>
        <dbReference type="SAM" id="Phobius"/>
    </source>
</evidence>
<dbReference type="InterPro" id="IPR042094">
    <property type="entry name" value="T2SS_GspF_sf"/>
</dbReference>
<feature type="transmembrane region" description="Helical" evidence="6">
    <location>
        <begin position="210"/>
        <end position="227"/>
    </location>
</feature>
<dbReference type="PANTHER" id="PTHR35007:SF1">
    <property type="entry name" value="PILUS ASSEMBLY PROTEIN"/>
    <property type="match status" value="1"/>
</dbReference>